<evidence type="ECO:0008006" key="2">
    <source>
        <dbReference type="Google" id="ProtNLM"/>
    </source>
</evidence>
<gene>
    <name evidence="1" type="ORF">JTBM06_V1_150024</name>
</gene>
<organism evidence="1">
    <name type="scientific">uncultured Woeseiaceae bacterium</name>
    <dbReference type="NCBI Taxonomy" id="1983305"/>
    <lineage>
        <taxon>Bacteria</taxon>
        <taxon>Pseudomonadati</taxon>
        <taxon>Pseudomonadota</taxon>
        <taxon>Gammaproteobacteria</taxon>
        <taxon>Woeseiales</taxon>
        <taxon>Woeseiaceae</taxon>
        <taxon>environmental samples</taxon>
    </lineage>
</organism>
<protein>
    <recommendedName>
        <fullName evidence="2">Outer membrane protein beta-barrel domain-containing protein</fullName>
    </recommendedName>
</protein>
<accession>A0A7D9D324</accession>
<evidence type="ECO:0000313" key="1">
    <source>
        <dbReference type="EMBL" id="VUX55892.1"/>
    </source>
</evidence>
<reference evidence="1" key="1">
    <citation type="submission" date="2019-07" db="EMBL/GenBank/DDBJ databases">
        <authorList>
            <person name="Weber M."/>
            <person name="Kostadinov I."/>
            <person name="Kostadinov D I."/>
        </authorList>
    </citation>
    <scope>NUCLEOTIDE SEQUENCE</scope>
    <source>
        <strain evidence="1">Gfbio:sag-sample-m06:053724c1-46a9-4a36-b237-ea2bf867836b</strain>
    </source>
</reference>
<proteinExistence type="predicted"/>
<dbReference type="EMBL" id="LR633967">
    <property type="protein sequence ID" value="VUX55892.1"/>
    <property type="molecule type" value="Genomic_DNA"/>
</dbReference>
<sequence length="293" mass="32517">MFNVDMLTRTKKSLSCILLPAVAAFLLLTGLGDALAQERPAWRDDPLGNRFVLGVGPFWARLDTKVRLDSSSGQRGTAIDFESTLGMDENDLLPIIRGYYRVAKNHRLAFEHFRLNRNGAAVSDVPIRFGDVIFPANLPLSSYFDVDVYALSYAYSLIHDEKKELALNIGLQFQDIETGISGNLGPSILSEDADVVAPLPTFGGSFDYAFNEKWVFTSLLGVFAIELDLGDDSEFAGEIVQLNVGVVYKAFKNAGLALQYNYFRVDVDVNDPDWIGSLKYEYRGPVLAVVVYF</sequence>
<dbReference type="AlphaFoldDB" id="A0A7D9D324"/>
<name>A0A7D9D324_9GAMM</name>